<accession>A0A840J6H0</accession>
<evidence type="ECO:0000313" key="3">
    <source>
        <dbReference type="Proteomes" id="UP000581769"/>
    </source>
</evidence>
<comment type="caution">
    <text evidence="2">The sequence shown here is derived from an EMBL/GenBank/DDBJ whole genome shotgun (WGS) entry which is preliminary data.</text>
</comment>
<evidence type="ECO:0000259" key="1">
    <source>
        <dbReference type="Pfam" id="PF13649"/>
    </source>
</evidence>
<organism evidence="2 3">
    <name type="scientific">Amycolatopsis jiangsuensis</name>
    <dbReference type="NCBI Taxonomy" id="1181879"/>
    <lineage>
        <taxon>Bacteria</taxon>
        <taxon>Bacillati</taxon>
        <taxon>Actinomycetota</taxon>
        <taxon>Actinomycetes</taxon>
        <taxon>Pseudonocardiales</taxon>
        <taxon>Pseudonocardiaceae</taxon>
        <taxon>Amycolatopsis</taxon>
    </lineage>
</organism>
<dbReference type="InterPro" id="IPR029063">
    <property type="entry name" value="SAM-dependent_MTases_sf"/>
</dbReference>
<dbReference type="SUPFAM" id="SSF53335">
    <property type="entry name" value="S-adenosyl-L-methionine-dependent methyltransferases"/>
    <property type="match status" value="1"/>
</dbReference>
<evidence type="ECO:0000313" key="2">
    <source>
        <dbReference type="EMBL" id="MBB4689004.1"/>
    </source>
</evidence>
<gene>
    <name evidence="2" type="ORF">BJY18_006489</name>
</gene>
<dbReference type="RefSeq" id="WP_184783609.1">
    <property type="nucleotide sequence ID" value="NZ_JACHMG010000001.1"/>
</dbReference>
<proteinExistence type="predicted"/>
<protein>
    <submittedName>
        <fullName evidence="2">SAM-dependent methyltransferase</fullName>
    </submittedName>
</protein>
<dbReference type="Gene3D" id="3.40.50.150">
    <property type="entry name" value="Vaccinia Virus protein VP39"/>
    <property type="match status" value="1"/>
</dbReference>
<sequence length="333" mass="35107">MAEDGGVERIQAAMAARSAVRGWSTGAELLALLRAAHDAGWLSRLRNGATAAELAGSSGIAAGQVTDALSVLGNAEVAQAHEDYWLLTPAFAALVDGVAGIELPAVLAAVDLSRSEIARVAEPVRRLGGADALTLAEDSGLRVTAGTQTLFGLIHEALPEFRELLEKGGPLLDVGSGVGGFLLTTTSLFDRLHAVGVEVVEEVAAELRSRAHQAGLAERVEIRTLDARELTDEGTFAASFWAQPFFAAEARPGTLAAIRRAVRPGGLLLMQELFPPLTEQAGSRDRLDQLFHRRQGATFGRSAEELAAEAVAAGFRDPEIVETPLGRLVAVRR</sequence>
<keyword evidence="3" id="KW-1185">Reference proteome</keyword>
<keyword evidence="2" id="KW-0808">Transferase</keyword>
<feature type="domain" description="Methyltransferase" evidence="1">
    <location>
        <begin position="172"/>
        <end position="266"/>
    </location>
</feature>
<dbReference type="Proteomes" id="UP000581769">
    <property type="component" value="Unassembled WGS sequence"/>
</dbReference>
<reference evidence="2 3" key="1">
    <citation type="submission" date="2020-08" db="EMBL/GenBank/DDBJ databases">
        <title>Sequencing the genomes of 1000 actinobacteria strains.</title>
        <authorList>
            <person name="Klenk H.-P."/>
        </authorList>
    </citation>
    <scope>NUCLEOTIDE SEQUENCE [LARGE SCALE GENOMIC DNA]</scope>
    <source>
        <strain evidence="2 3">DSM 45859</strain>
    </source>
</reference>
<dbReference type="Pfam" id="PF13649">
    <property type="entry name" value="Methyltransf_25"/>
    <property type="match status" value="1"/>
</dbReference>
<dbReference type="AlphaFoldDB" id="A0A840J6H0"/>
<dbReference type="GO" id="GO:0008168">
    <property type="term" value="F:methyltransferase activity"/>
    <property type="evidence" value="ECO:0007669"/>
    <property type="project" value="UniProtKB-KW"/>
</dbReference>
<dbReference type="GO" id="GO:0032259">
    <property type="term" value="P:methylation"/>
    <property type="evidence" value="ECO:0007669"/>
    <property type="project" value="UniProtKB-KW"/>
</dbReference>
<name>A0A840J6H0_9PSEU</name>
<dbReference type="InterPro" id="IPR041698">
    <property type="entry name" value="Methyltransf_25"/>
</dbReference>
<dbReference type="EMBL" id="JACHMG010000001">
    <property type="protein sequence ID" value="MBB4689004.1"/>
    <property type="molecule type" value="Genomic_DNA"/>
</dbReference>
<keyword evidence="2" id="KW-0489">Methyltransferase</keyword>